<evidence type="ECO:0000259" key="2">
    <source>
        <dbReference type="PROSITE" id="PS51773"/>
    </source>
</evidence>
<dbReference type="RefSeq" id="WP_413261960.1">
    <property type="nucleotide sequence ID" value="NZ_JBHFNR010000025.1"/>
</dbReference>
<evidence type="ECO:0000256" key="1">
    <source>
        <dbReference type="PROSITE-ProRule" id="PRU01109"/>
    </source>
</evidence>
<dbReference type="InterPro" id="IPR015233">
    <property type="entry name" value="Orange_carotenoid-bd_N"/>
</dbReference>
<feature type="domain" description="OCP N-terminal" evidence="2">
    <location>
        <begin position="14"/>
        <end position="164"/>
    </location>
</feature>
<dbReference type="Proteomes" id="UP001576784">
    <property type="component" value="Unassembled WGS sequence"/>
</dbReference>
<dbReference type="PROSITE" id="PS51773">
    <property type="entry name" value="OCP_N"/>
    <property type="match status" value="1"/>
</dbReference>
<evidence type="ECO:0000313" key="3">
    <source>
        <dbReference type="EMBL" id="MFB2892289.1"/>
    </source>
</evidence>
<protein>
    <submittedName>
        <fullName evidence="3">Orange carotenoid protein N-terminal domain-containing protein</fullName>
    </submittedName>
</protein>
<keyword evidence="1" id="KW-0605">Phycobilisome</keyword>
<keyword evidence="4" id="KW-1185">Reference proteome</keyword>
<gene>
    <name evidence="3" type="ORF">ACE1CI_05020</name>
</gene>
<keyword evidence="1" id="KW-0472">Membrane</keyword>
<dbReference type="EMBL" id="JBHFNR010000025">
    <property type="protein sequence ID" value="MFB2892289.1"/>
    <property type="molecule type" value="Genomic_DNA"/>
</dbReference>
<comment type="caution">
    <text evidence="3">The sequence shown here is derived from an EMBL/GenBank/DDBJ whole genome shotgun (WGS) entry which is preliminary data.</text>
</comment>
<name>A0ABV4XKS8_9CYAN</name>
<dbReference type="InterPro" id="IPR036917">
    <property type="entry name" value="Orange_carotenoid-bd_N_sf"/>
</dbReference>
<comment type="similarity">
    <text evidence="1">Belongs to the orange carotenoid-binding protein family.</text>
</comment>
<reference evidence="3 4" key="1">
    <citation type="submission" date="2024-09" db="EMBL/GenBank/DDBJ databases">
        <title>Floridaenema gen nov. (Aerosakkonemataceae, Aerosakkonematales ord. nov., Cyanobacteria) from benthic tropical and subtropical fresh waters, with the description of four new species.</title>
        <authorList>
            <person name="Moretto J.A."/>
            <person name="Berthold D.E."/>
            <person name="Lefler F.W."/>
            <person name="Huang I.-S."/>
            <person name="Laughinghouse H. IV."/>
        </authorList>
    </citation>
    <scope>NUCLEOTIDE SEQUENCE [LARGE SCALE GENOMIC DNA]</scope>
    <source>
        <strain evidence="3 4">BLCC-F50</strain>
    </source>
</reference>
<proteinExistence type="inferred from homology"/>
<accession>A0ABV4XKS8</accession>
<keyword evidence="1" id="KW-0042">Antenna complex</keyword>
<organism evidence="3 4">
    <name type="scientific">Floridaenema flaviceps BLCC-F50</name>
    <dbReference type="NCBI Taxonomy" id="3153642"/>
    <lineage>
        <taxon>Bacteria</taxon>
        <taxon>Bacillati</taxon>
        <taxon>Cyanobacteriota</taxon>
        <taxon>Cyanophyceae</taxon>
        <taxon>Oscillatoriophycideae</taxon>
        <taxon>Aerosakkonematales</taxon>
        <taxon>Aerosakkonemataceae</taxon>
        <taxon>Floridanema</taxon>
        <taxon>Floridanema flaviceps</taxon>
    </lineage>
</organism>
<keyword evidence="1" id="KW-0793">Thylakoid</keyword>
<evidence type="ECO:0000313" key="4">
    <source>
        <dbReference type="Proteomes" id="UP001576784"/>
    </source>
</evidence>
<sequence length="176" mass="19633">MVLSQNTIKSQALSEESLKVVDAFNALNTDEKLALLYYVYKKMGDSITPAAPTATDPQLAPKLLGDYYELDNDRQLAIMREIVNREDTEYSRAYGTLKQNNQLMVWFAWAQAMGDTVVDMPGDYQATQPINDALGQIEKLDFEGQISVLRTVAEEMGYTDIQPIPSQAETGKTPSL</sequence>
<keyword evidence="1" id="KW-0157">Chromophore</keyword>
<dbReference type="Pfam" id="PF09150">
    <property type="entry name" value="Carot_N"/>
    <property type="match status" value="1"/>
</dbReference>
<dbReference type="Gene3D" id="1.10.2090.10">
    <property type="entry name" value="Orange carotenoid-binding protein, N-terminal domain"/>
    <property type="match status" value="1"/>
</dbReference>
<dbReference type="SUPFAM" id="SSF81930">
    <property type="entry name" value="Orange carotenoid protein, N-terminal domain"/>
    <property type="match status" value="1"/>
</dbReference>